<feature type="domain" description="ABC transporter" evidence="15">
    <location>
        <begin position="4"/>
        <end position="239"/>
    </location>
</feature>
<gene>
    <name evidence="16" type="ORF">BTO20_09195</name>
</gene>
<reference evidence="16 17" key="1">
    <citation type="submission" date="2017-04" db="EMBL/GenBank/DDBJ databases">
        <title>Whole Genome Sequence of 1,4-Dioxane Degrading Bacterium Mycobacterium dioxanotrophicus PH-06.</title>
        <authorList>
            <person name="He Y."/>
        </authorList>
    </citation>
    <scope>NUCLEOTIDE SEQUENCE [LARGE SCALE GENOMIC DNA]</scope>
    <source>
        <strain evidence="16 17">PH-06</strain>
    </source>
</reference>
<dbReference type="PANTHER" id="PTHR43875:SF15">
    <property type="entry name" value="TREHALOSE IMPORT ATP-BINDING PROTEIN SUGC"/>
    <property type="match status" value="1"/>
</dbReference>
<proteinExistence type="predicted"/>
<dbReference type="Pfam" id="PF17912">
    <property type="entry name" value="OB_MalK"/>
    <property type="match status" value="1"/>
</dbReference>
<evidence type="ECO:0000256" key="13">
    <source>
        <dbReference type="ARBA" id="ARBA00082626"/>
    </source>
</evidence>
<dbReference type="Proteomes" id="UP000195331">
    <property type="component" value="Chromosome"/>
</dbReference>
<evidence type="ECO:0000256" key="9">
    <source>
        <dbReference type="ARBA" id="ARBA00056091"/>
    </source>
</evidence>
<dbReference type="GO" id="GO:0008643">
    <property type="term" value="P:carbohydrate transport"/>
    <property type="evidence" value="ECO:0007669"/>
    <property type="project" value="InterPro"/>
</dbReference>
<comment type="catalytic activity">
    <reaction evidence="8">
        <text>alpha,alpha-trehalose(out) + ATP + H2O = alpha,alpha-trehalose(in) + ADP + phosphate + H(+)</text>
        <dbReference type="Rhea" id="RHEA:75203"/>
        <dbReference type="ChEBI" id="CHEBI:15377"/>
        <dbReference type="ChEBI" id="CHEBI:15378"/>
        <dbReference type="ChEBI" id="CHEBI:16551"/>
        <dbReference type="ChEBI" id="CHEBI:30616"/>
        <dbReference type="ChEBI" id="CHEBI:43474"/>
        <dbReference type="ChEBI" id="CHEBI:456216"/>
    </reaction>
</comment>
<keyword evidence="4" id="KW-0547">Nucleotide-binding</keyword>
<evidence type="ECO:0000256" key="8">
    <source>
        <dbReference type="ARBA" id="ARBA00050305"/>
    </source>
</evidence>
<evidence type="ECO:0000256" key="2">
    <source>
        <dbReference type="ARBA" id="ARBA00022448"/>
    </source>
</evidence>
<dbReference type="KEGG" id="mdx:BTO20_09195"/>
<evidence type="ECO:0000256" key="12">
    <source>
        <dbReference type="ARBA" id="ARBA00080647"/>
    </source>
</evidence>
<accession>A0A1Y0C0R0</accession>
<keyword evidence="3" id="KW-1003">Cell membrane</keyword>
<evidence type="ECO:0000259" key="15">
    <source>
        <dbReference type="PROSITE" id="PS50893"/>
    </source>
</evidence>
<evidence type="ECO:0000256" key="4">
    <source>
        <dbReference type="ARBA" id="ARBA00022741"/>
    </source>
</evidence>
<dbReference type="InterPro" id="IPR008995">
    <property type="entry name" value="Mo/tungstate-bd_C_term_dom"/>
</dbReference>
<dbReference type="RefSeq" id="WP_087075220.1">
    <property type="nucleotide sequence ID" value="NZ_CP020809.1"/>
</dbReference>
<dbReference type="GO" id="GO:0005524">
    <property type="term" value="F:ATP binding"/>
    <property type="evidence" value="ECO:0007669"/>
    <property type="project" value="UniProtKB-KW"/>
</dbReference>
<dbReference type="AlphaFoldDB" id="A0A1Y0C0R0"/>
<evidence type="ECO:0000256" key="6">
    <source>
        <dbReference type="ARBA" id="ARBA00022967"/>
    </source>
</evidence>
<comment type="subcellular location">
    <subcellularLocation>
        <location evidence="1">Cell inner membrane</location>
        <topology evidence="1">Peripheral membrane protein</topology>
        <orientation evidence="1">Cytoplasmic side</orientation>
    </subcellularLocation>
</comment>
<keyword evidence="5 16" id="KW-0067">ATP-binding</keyword>
<feature type="compositionally biased region" description="Acidic residues" evidence="14">
    <location>
        <begin position="412"/>
        <end position="429"/>
    </location>
</feature>
<dbReference type="GO" id="GO:0016887">
    <property type="term" value="F:ATP hydrolysis activity"/>
    <property type="evidence" value="ECO:0007669"/>
    <property type="project" value="InterPro"/>
</dbReference>
<dbReference type="PROSITE" id="PS50893">
    <property type="entry name" value="ABC_TRANSPORTER_2"/>
    <property type="match status" value="1"/>
</dbReference>
<evidence type="ECO:0000313" key="16">
    <source>
        <dbReference type="EMBL" id="ART68732.1"/>
    </source>
</evidence>
<dbReference type="InterPro" id="IPR015855">
    <property type="entry name" value="ABC_transpr_MalK-like"/>
</dbReference>
<evidence type="ECO:0000256" key="1">
    <source>
        <dbReference type="ARBA" id="ARBA00004515"/>
    </source>
</evidence>
<protein>
    <recommendedName>
        <fullName evidence="11">Trehalose import ATP-binding protein SugC</fullName>
    </recommendedName>
    <alternativeName>
        <fullName evidence="13">Nucleotide-binding domain of SugABC transporter</fullName>
    </alternativeName>
    <alternativeName>
        <fullName evidence="12">SugABC transporter ATPase SugC</fullName>
    </alternativeName>
</protein>
<keyword evidence="6" id="KW-1278">Translocase</keyword>
<name>A0A1Y0C0R0_9MYCO</name>
<dbReference type="InterPro" id="IPR047641">
    <property type="entry name" value="ABC_transpr_MalK/UgpC-like"/>
</dbReference>
<organism evidence="16 17">
    <name type="scientific">Mycobacterium dioxanotrophicus</name>
    <dbReference type="NCBI Taxonomy" id="482462"/>
    <lineage>
        <taxon>Bacteria</taxon>
        <taxon>Bacillati</taxon>
        <taxon>Actinomycetota</taxon>
        <taxon>Actinomycetes</taxon>
        <taxon>Mycobacteriales</taxon>
        <taxon>Mycobacteriaceae</taxon>
        <taxon>Mycobacterium</taxon>
    </lineage>
</organism>
<dbReference type="Gene3D" id="3.40.50.300">
    <property type="entry name" value="P-loop containing nucleotide triphosphate hydrolases"/>
    <property type="match status" value="1"/>
</dbReference>
<comment type="subunit">
    <text evidence="10">Monomer. Homodimerizes in the presence of ATP. The complex is composed of two ATP-binding proteins (SugC), two transmembrane proteins (SugA and SugB) and a solute-binding protein (LpqY).</text>
</comment>
<keyword evidence="2" id="KW-0813">Transport</keyword>
<evidence type="ECO:0000313" key="17">
    <source>
        <dbReference type="Proteomes" id="UP000195331"/>
    </source>
</evidence>
<dbReference type="InterPro" id="IPR027417">
    <property type="entry name" value="P-loop_NTPase"/>
</dbReference>
<dbReference type="InterPro" id="IPR017871">
    <property type="entry name" value="ABC_transporter-like_CS"/>
</dbReference>
<dbReference type="PANTHER" id="PTHR43875">
    <property type="entry name" value="MALTODEXTRIN IMPORT ATP-BINDING PROTEIN MSMX"/>
    <property type="match status" value="1"/>
</dbReference>
<dbReference type="CDD" id="cd03301">
    <property type="entry name" value="ABC_MalK_N"/>
    <property type="match status" value="1"/>
</dbReference>
<dbReference type="Gene3D" id="2.40.50.140">
    <property type="entry name" value="Nucleic acid-binding proteins"/>
    <property type="match status" value="1"/>
</dbReference>
<evidence type="ECO:0000256" key="3">
    <source>
        <dbReference type="ARBA" id="ARBA00022475"/>
    </source>
</evidence>
<dbReference type="EMBL" id="CP020809">
    <property type="protein sequence ID" value="ART68732.1"/>
    <property type="molecule type" value="Genomic_DNA"/>
</dbReference>
<dbReference type="Pfam" id="PF00005">
    <property type="entry name" value="ABC_tran"/>
    <property type="match status" value="1"/>
</dbReference>
<dbReference type="Gene3D" id="2.40.50.100">
    <property type="match status" value="1"/>
</dbReference>
<dbReference type="OrthoDB" id="9802264at2"/>
<evidence type="ECO:0000256" key="11">
    <source>
        <dbReference type="ARBA" id="ARBA00072105"/>
    </source>
</evidence>
<dbReference type="NCBIfam" id="NF008653">
    <property type="entry name" value="PRK11650.1"/>
    <property type="match status" value="1"/>
</dbReference>
<dbReference type="GO" id="GO:0140359">
    <property type="term" value="F:ABC-type transporter activity"/>
    <property type="evidence" value="ECO:0007669"/>
    <property type="project" value="InterPro"/>
</dbReference>
<dbReference type="InterPro" id="IPR040582">
    <property type="entry name" value="OB_MalK-like"/>
</dbReference>
<dbReference type="SMART" id="SM00382">
    <property type="entry name" value="AAA"/>
    <property type="match status" value="1"/>
</dbReference>
<dbReference type="SUPFAM" id="SSF50331">
    <property type="entry name" value="MOP-like"/>
    <property type="match status" value="1"/>
</dbReference>
<keyword evidence="17" id="KW-1185">Reference proteome</keyword>
<evidence type="ECO:0000256" key="7">
    <source>
        <dbReference type="ARBA" id="ARBA00023136"/>
    </source>
</evidence>
<dbReference type="InterPro" id="IPR012340">
    <property type="entry name" value="NA-bd_OB-fold"/>
</dbReference>
<dbReference type="FunFam" id="3.40.50.300:FF:000042">
    <property type="entry name" value="Maltose/maltodextrin ABC transporter, ATP-binding protein"/>
    <property type="match status" value="1"/>
</dbReference>
<comment type="function">
    <text evidence="9">Part of the ABC transporter complex LpqY-SugA-SugB-SugC, which is highly specific for uptake of trehalose. Involved in the recycling of extracellular trehalose released from trehalose-containing molecules synthesized by M.tuberculosis. Trehalose uptake is essential for virulence. Responsible for energy coupling to the transport system.</text>
</comment>
<dbReference type="PROSITE" id="PS00211">
    <property type="entry name" value="ABC_TRANSPORTER_1"/>
    <property type="match status" value="1"/>
</dbReference>
<evidence type="ECO:0000256" key="10">
    <source>
        <dbReference type="ARBA" id="ARBA00063658"/>
    </source>
</evidence>
<dbReference type="SUPFAM" id="SSF52540">
    <property type="entry name" value="P-loop containing nucleoside triphosphate hydrolases"/>
    <property type="match status" value="1"/>
</dbReference>
<keyword evidence="7" id="KW-0472">Membrane</keyword>
<feature type="region of interest" description="Disordered" evidence="14">
    <location>
        <begin position="392"/>
        <end position="450"/>
    </location>
</feature>
<feature type="compositionally biased region" description="Acidic residues" evidence="14">
    <location>
        <begin position="394"/>
        <end position="404"/>
    </location>
</feature>
<evidence type="ECO:0000256" key="14">
    <source>
        <dbReference type="SAM" id="MobiDB-lite"/>
    </source>
</evidence>
<dbReference type="InterPro" id="IPR003439">
    <property type="entry name" value="ABC_transporter-like_ATP-bd"/>
</dbReference>
<dbReference type="InterPro" id="IPR003593">
    <property type="entry name" value="AAA+_ATPase"/>
</dbReference>
<sequence length="450" mass="48232">MAEIVLDRVTKSYPDGAGGVREAVKELSMTIADGEFIILVGPSGCGKSTTLNMIAGLEEISSGELSIGGERVNEKAPKDRDIAMVFQSYALYPHMTVRQNIAFPLTLAKMKKDEIAAKVEETAKILDLTELLDRKPAQLSGGQRQRVAMGRAIVRSPKAFLMDEPLSNLDAKLRVQMRAEISRLQSRLGTTTVYVTHDQTEAMTLGDRVVVMLAGVVQQIGTPDELYKNPVNLFVAGFIGSPAMNFFPATFTDVGVRLPFGDVTLSPDVHELLARAPKPDNIIVGIRPEHLEDASLLDGYARIRALSFTVRADIVESLGSEKYIHFTIDGGGARAAQLAELVADSGAGENEFVARVSAESRVTAGQQIELAFDTSKLVIFDADSGLNLTRAIEPDETPEPEPEAEAAPAPEPEVEAPEATEAPEADVDAAAEPADAAEENPAAPSEPKAE</sequence>
<evidence type="ECO:0000256" key="5">
    <source>
        <dbReference type="ARBA" id="ARBA00022840"/>
    </source>
</evidence>
<dbReference type="GO" id="GO:0055052">
    <property type="term" value="C:ATP-binding cassette (ABC) transporter complex, substrate-binding subunit-containing"/>
    <property type="evidence" value="ECO:0007669"/>
    <property type="project" value="TreeGrafter"/>
</dbReference>
<feature type="compositionally biased region" description="Low complexity" evidence="14">
    <location>
        <begin position="430"/>
        <end position="450"/>
    </location>
</feature>